<gene>
    <name evidence="1" type="ORF">HAX54_040314</name>
</gene>
<protein>
    <submittedName>
        <fullName evidence="1">Uncharacterized protein</fullName>
    </submittedName>
</protein>
<comment type="caution">
    <text evidence="1">The sequence shown here is derived from an EMBL/GenBank/DDBJ whole genome shotgun (WGS) entry which is preliminary data.</text>
</comment>
<sequence>MRRLPAVICHREILGGGREGGPAMREKRGSAAACCFSGVADGRRRGEEVEREVTGWVCCRKLWRYGCGVLVGSGEGREKGLTGGWFRRVLRPKKWGEAVEREVTSVDVFAGGRRG</sequence>
<evidence type="ECO:0000313" key="1">
    <source>
        <dbReference type="EMBL" id="MCE0482013.1"/>
    </source>
</evidence>
<name>A0ABS8VMI9_DATST</name>
<keyword evidence="2" id="KW-1185">Reference proteome</keyword>
<organism evidence="1 2">
    <name type="scientific">Datura stramonium</name>
    <name type="common">Jimsonweed</name>
    <name type="synonym">Common thornapple</name>
    <dbReference type="NCBI Taxonomy" id="4076"/>
    <lineage>
        <taxon>Eukaryota</taxon>
        <taxon>Viridiplantae</taxon>
        <taxon>Streptophyta</taxon>
        <taxon>Embryophyta</taxon>
        <taxon>Tracheophyta</taxon>
        <taxon>Spermatophyta</taxon>
        <taxon>Magnoliopsida</taxon>
        <taxon>eudicotyledons</taxon>
        <taxon>Gunneridae</taxon>
        <taxon>Pentapetalae</taxon>
        <taxon>asterids</taxon>
        <taxon>lamiids</taxon>
        <taxon>Solanales</taxon>
        <taxon>Solanaceae</taxon>
        <taxon>Solanoideae</taxon>
        <taxon>Datureae</taxon>
        <taxon>Datura</taxon>
    </lineage>
</organism>
<dbReference type="EMBL" id="JACEIK010005678">
    <property type="protein sequence ID" value="MCE0482013.1"/>
    <property type="molecule type" value="Genomic_DNA"/>
</dbReference>
<proteinExistence type="predicted"/>
<accession>A0ABS8VMI9</accession>
<reference evidence="1 2" key="1">
    <citation type="journal article" date="2021" name="BMC Genomics">
        <title>Datura genome reveals duplications of psychoactive alkaloid biosynthetic genes and high mutation rate following tissue culture.</title>
        <authorList>
            <person name="Rajewski A."/>
            <person name="Carter-House D."/>
            <person name="Stajich J."/>
            <person name="Litt A."/>
        </authorList>
    </citation>
    <scope>NUCLEOTIDE SEQUENCE [LARGE SCALE GENOMIC DNA]</scope>
    <source>
        <strain evidence="1">AR-01</strain>
    </source>
</reference>
<dbReference type="Proteomes" id="UP000823775">
    <property type="component" value="Unassembled WGS sequence"/>
</dbReference>
<evidence type="ECO:0000313" key="2">
    <source>
        <dbReference type="Proteomes" id="UP000823775"/>
    </source>
</evidence>